<gene>
    <name evidence="2" type="ORF">J5V16_08030</name>
</gene>
<accession>A0ABS3U1Y0</accession>
<dbReference type="EMBL" id="JAGFNP010000003">
    <property type="protein sequence ID" value="MBO3732769.1"/>
    <property type="molecule type" value="Genomic_DNA"/>
</dbReference>
<evidence type="ECO:0000256" key="1">
    <source>
        <dbReference type="SAM" id="Phobius"/>
    </source>
</evidence>
<reference evidence="2 3" key="1">
    <citation type="submission" date="2021-03" db="EMBL/GenBank/DDBJ databases">
        <title>Glycomyces sp. nov., a novel actinomycete isolated from soil.</title>
        <authorList>
            <person name="Yang X."/>
            <person name="Xu X."/>
        </authorList>
    </citation>
    <scope>NUCLEOTIDE SEQUENCE [LARGE SCALE GENOMIC DNA]</scope>
    <source>
        <strain evidence="2 3">NEAU-S30</strain>
    </source>
</reference>
<dbReference type="Proteomes" id="UP000681341">
    <property type="component" value="Unassembled WGS sequence"/>
</dbReference>
<evidence type="ECO:0000313" key="3">
    <source>
        <dbReference type="Proteomes" id="UP000681341"/>
    </source>
</evidence>
<keyword evidence="1" id="KW-1133">Transmembrane helix</keyword>
<name>A0ABS3U1Y0_9ACTN</name>
<protein>
    <submittedName>
        <fullName evidence="2">Uncharacterized protein</fullName>
    </submittedName>
</protein>
<keyword evidence="3" id="KW-1185">Reference proteome</keyword>
<dbReference type="RefSeq" id="WP_208495548.1">
    <property type="nucleotide sequence ID" value="NZ_JAGFNP010000003.1"/>
</dbReference>
<comment type="caution">
    <text evidence="2">The sequence shown here is derived from an EMBL/GenBank/DDBJ whole genome shotgun (WGS) entry which is preliminary data.</text>
</comment>
<organism evidence="2 3">
    <name type="scientific">Glycomyces niveus</name>
    <dbReference type="NCBI Taxonomy" id="2820287"/>
    <lineage>
        <taxon>Bacteria</taxon>
        <taxon>Bacillati</taxon>
        <taxon>Actinomycetota</taxon>
        <taxon>Actinomycetes</taxon>
        <taxon>Glycomycetales</taxon>
        <taxon>Glycomycetaceae</taxon>
        <taxon>Glycomyces</taxon>
    </lineage>
</organism>
<feature type="transmembrane region" description="Helical" evidence="1">
    <location>
        <begin position="6"/>
        <end position="24"/>
    </location>
</feature>
<keyword evidence="1" id="KW-0472">Membrane</keyword>
<evidence type="ECO:0000313" key="2">
    <source>
        <dbReference type="EMBL" id="MBO3732769.1"/>
    </source>
</evidence>
<proteinExistence type="predicted"/>
<sequence length="77" mass="8544">MSHPIATVIVAIVIVAAWIGAVFYSRHRYPLETCAACRGSGKDFEPVWLSWARLSRTRRFRPCPVCGGAAKFNIHGN</sequence>
<keyword evidence="1" id="KW-0812">Transmembrane</keyword>